<dbReference type="SUPFAM" id="SSF55811">
    <property type="entry name" value="Nudix"/>
    <property type="match status" value="1"/>
</dbReference>
<feature type="domain" description="Nudix hydrolase" evidence="1">
    <location>
        <begin position="8"/>
        <end position="135"/>
    </location>
</feature>
<name>A0ABV2AU79_9EUKA</name>
<gene>
    <name evidence="2" type="ORF">MHBO_004782</name>
</gene>
<evidence type="ECO:0000313" key="2">
    <source>
        <dbReference type="EMBL" id="MES1923238.1"/>
    </source>
</evidence>
<evidence type="ECO:0000259" key="1">
    <source>
        <dbReference type="PROSITE" id="PS51462"/>
    </source>
</evidence>
<keyword evidence="3" id="KW-1185">Reference proteome</keyword>
<accession>A0ABV2AU79</accession>
<dbReference type="InterPro" id="IPR000086">
    <property type="entry name" value="NUDIX_hydrolase_dom"/>
</dbReference>
<organism evidence="2 3">
    <name type="scientific">Bonamia ostreae</name>
    <dbReference type="NCBI Taxonomy" id="126728"/>
    <lineage>
        <taxon>Eukaryota</taxon>
        <taxon>Sar</taxon>
        <taxon>Rhizaria</taxon>
        <taxon>Endomyxa</taxon>
        <taxon>Ascetosporea</taxon>
        <taxon>Haplosporida</taxon>
        <taxon>Bonamia</taxon>
    </lineage>
</organism>
<dbReference type="PROSITE" id="PS51462">
    <property type="entry name" value="NUDIX"/>
    <property type="match status" value="1"/>
</dbReference>
<evidence type="ECO:0000313" key="3">
    <source>
        <dbReference type="Proteomes" id="UP001439008"/>
    </source>
</evidence>
<dbReference type="CDD" id="cd02883">
    <property type="entry name" value="NUDIX_Hydrolase"/>
    <property type="match status" value="1"/>
</dbReference>
<comment type="caution">
    <text evidence="2">The sequence shown here is derived from an EMBL/GenBank/DDBJ whole genome shotgun (WGS) entry which is preliminary data.</text>
</comment>
<dbReference type="Proteomes" id="UP001439008">
    <property type="component" value="Unassembled WGS sequence"/>
</dbReference>
<dbReference type="InterPro" id="IPR015797">
    <property type="entry name" value="NUDIX_hydrolase-like_dom_sf"/>
</dbReference>
<protein>
    <recommendedName>
        <fullName evidence="1">Nudix hydrolase domain-containing protein</fullName>
    </recommendedName>
</protein>
<dbReference type="EMBL" id="JBDODL010005242">
    <property type="protein sequence ID" value="MES1923238.1"/>
    <property type="molecule type" value="Genomic_DNA"/>
</dbReference>
<reference evidence="2 3" key="1">
    <citation type="journal article" date="2024" name="BMC Biol.">
        <title>Comparative genomics of Ascetosporea gives new insight into the evolutionary basis for animal parasitism in Rhizaria.</title>
        <authorList>
            <person name="Hiltunen Thoren M."/>
            <person name="Onut-Brannstrom I."/>
            <person name="Alfjorden A."/>
            <person name="Peckova H."/>
            <person name="Swords F."/>
            <person name="Hooper C."/>
            <person name="Holzer A.S."/>
            <person name="Bass D."/>
            <person name="Burki F."/>
        </authorList>
    </citation>
    <scope>NUCLEOTIDE SEQUENCE [LARGE SCALE GENOMIC DNA]</scope>
    <source>
        <strain evidence="2">20-A016</strain>
    </source>
</reference>
<dbReference type="Pfam" id="PF00293">
    <property type="entry name" value="NUDIX"/>
    <property type="match status" value="1"/>
</dbReference>
<proteinExistence type="predicted"/>
<dbReference type="Gene3D" id="3.90.79.10">
    <property type="entry name" value="Nucleoside Triphosphate Pyrophosphohydrolase"/>
    <property type="match status" value="1"/>
</dbReference>
<sequence>MAHFVPTDIKDASLVVIHNSETGNIVNFERADGEDGIICGGVDEGEGLIDAAVRDAKEECGLVIDEEETTYLFSMLAPGGKVMVHCYYYDVAKESDPEVFIGEEFATEGKPSWTNPLSFLDDSSGKFKDFNTVLLSTIGLT</sequence>